<dbReference type="GO" id="GO:0015074">
    <property type="term" value="P:DNA integration"/>
    <property type="evidence" value="ECO:0007669"/>
    <property type="project" value="UniProtKB-KW"/>
</dbReference>
<dbReference type="SUPFAM" id="SSF56349">
    <property type="entry name" value="DNA breaking-rejoining enzymes"/>
    <property type="match status" value="1"/>
</dbReference>
<comment type="function">
    <text evidence="1">Site-specific tyrosine recombinase, which acts by catalyzing the cutting and rejoining of the recombining DNA molecules.</text>
</comment>
<dbReference type="InterPro" id="IPR050090">
    <property type="entry name" value="Tyrosine_recombinase_XerCD"/>
</dbReference>
<comment type="similarity">
    <text evidence="2">Belongs to the 'phage' integrase family.</text>
</comment>
<dbReference type="PROSITE" id="PS51898">
    <property type="entry name" value="TYR_RECOMBINASE"/>
    <property type="match status" value="1"/>
</dbReference>
<dbReference type="Gene3D" id="1.10.443.10">
    <property type="entry name" value="Intergrase catalytic core"/>
    <property type="match status" value="1"/>
</dbReference>
<dbReference type="InterPro" id="IPR010998">
    <property type="entry name" value="Integrase_recombinase_N"/>
</dbReference>
<protein>
    <submittedName>
        <fullName evidence="7">Phage integrase family protein</fullName>
    </submittedName>
</protein>
<sequence>MTFENFFKLYSEDIMGRLKRNTWLTKEHIIRTKILPYFQSLKMNEISASDVLKWQNEMIAYRDENGVGYSETYRKTMHNQLSCLFNHACRYYNLKSNPARKAGCMGKEESKEMLFWTKEEYKKFSEAIMDKEISFYSFEMLYWTGIRLGELLALTMEDFDFTKNTVRINKSYQRLEKQDLVTTPKTPKSKRTIKLPKFLVEEMKEYFAMLYGYEKTDRIFPVTKSYLHHEMERGCKSSKVKKIRIQDLRYSHISLLIDMGFSAVAIADRVGHESIDITYRYAHLFPSKQIEMADKLDLQNMEMEDDFEEKEKEDF</sequence>
<dbReference type="GO" id="GO:0003677">
    <property type="term" value="F:DNA binding"/>
    <property type="evidence" value="ECO:0007669"/>
    <property type="project" value="UniProtKB-KW"/>
</dbReference>
<dbReference type="InterPro" id="IPR004107">
    <property type="entry name" value="Integrase_SAM-like_N"/>
</dbReference>
<evidence type="ECO:0000313" key="7">
    <source>
        <dbReference type="EMBL" id="PXV91676.1"/>
    </source>
</evidence>
<evidence type="ECO:0000259" key="6">
    <source>
        <dbReference type="PROSITE" id="PS51898"/>
    </source>
</evidence>
<dbReference type="Pfam" id="PF14659">
    <property type="entry name" value="Phage_int_SAM_3"/>
    <property type="match status" value="1"/>
</dbReference>
<proteinExistence type="inferred from homology"/>
<dbReference type="GO" id="GO:0006310">
    <property type="term" value="P:DNA recombination"/>
    <property type="evidence" value="ECO:0007669"/>
    <property type="project" value="UniProtKB-KW"/>
</dbReference>
<dbReference type="PANTHER" id="PTHR30349">
    <property type="entry name" value="PHAGE INTEGRASE-RELATED"/>
    <property type="match status" value="1"/>
</dbReference>
<keyword evidence="4" id="KW-0238">DNA-binding</keyword>
<gene>
    <name evidence="7" type="ORF">C8E03_103234</name>
</gene>
<evidence type="ECO:0000313" key="8">
    <source>
        <dbReference type="Proteomes" id="UP000247523"/>
    </source>
</evidence>
<dbReference type="Proteomes" id="UP000247523">
    <property type="component" value="Unassembled WGS sequence"/>
</dbReference>
<dbReference type="InterPro" id="IPR002104">
    <property type="entry name" value="Integrase_catalytic"/>
</dbReference>
<dbReference type="Gene3D" id="1.10.150.130">
    <property type="match status" value="1"/>
</dbReference>
<evidence type="ECO:0000256" key="4">
    <source>
        <dbReference type="ARBA" id="ARBA00023125"/>
    </source>
</evidence>
<evidence type="ECO:0000256" key="1">
    <source>
        <dbReference type="ARBA" id="ARBA00003283"/>
    </source>
</evidence>
<evidence type="ECO:0000256" key="2">
    <source>
        <dbReference type="ARBA" id="ARBA00008857"/>
    </source>
</evidence>
<feature type="domain" description="Tyr recombinase" evidence="6">
    <location>
        <begin position="111"/>
        <end position="294"/>
    </location>
</feature>
<dbReference type="CDD" id="cd01189">
    <property type="entry name" value="INT_ICEBs1_C_like"/>
    <property type="match status" value="1"/>
</dbReference>
<dbReference type="EMBL" id="QICS01000003">
    <property type="protein sequence ID" value="PXV91676.1"/>
    <property type="molecule type" value="Genomic_DNA"/>
</dbReference>
<dbReference type="InterPro" id="IPR011010">
    <property type="entry name" value="DNA_brk_join_enz"/>
</dbReference>
<comment type="caution">
    <text evidence="7">The sequence shown here is derived from an EMBL/GenBank/DDBJ whole genome shotgun (WGS) entry which is preliminary data.</text>
</comment>
<dbReference type="AlphaFoldDB" id="A0A318EQL6"/>
<name>A0A318EQL6_9FIRM</name>
<organism evidence="7 8">
    <name type="scientific">Lachnotalea glycerini</name>
    <dbReference type="NCBI Taxonomy" id="1763509"/>
    <lineage>
        <taxon>Bacteria</taxon>
        <taxon>Bacillati</taxon>
        <taxon>Bacillota</taxon>
        <taxon>Clostridia</taxon>
        <taxon>Lachnospirales</taxon>
        <taxon>Lachnospiraceae</taxon>
        <taxon>Lachnotalea</taxon>
    </lineage>
</organism>
<dbReference type="InterPro" id="IPR013762">
    <property type="entry name" value="Integrase-like_cat_sf"/>
</dbReference>
<accession>A0A318EQL6</accession>
<keyword evidence="5" id="KW-0233">DNA recombination</keyword>
<dbReference type="PANTHER" id="PTHR30349:SF64">
    <property type="entry name" value="PROPHAGE INTEGRASE INTD-RELATED"/>
    <property type="match status" value="1"/>
</dbReference>
<keyword evidence="3" id="KW-0229">DNA integration</keyword>
<evidence type="ECO:0000256" key="5">
    <source>
        <dbReference type="ARBA" id="ARBA00023172"/>
    </source>
</evidence>
<reference evidence="7 8" key="1">
    <citation type="submission" date="2018-05" db="EMBL/GenBank/DDBJ databases">
        <title>Genomic Encyclopedia of Type Strains, Phase IV (KMG-IV): sequencing the most valuable type-strain genomes for metagenomic binning, comparative biology and taxonomic classification.</title>
        <authorList>
            <person name="Goeker M."/>
        </authorList>
    </citation>
    <scope>NUCLEOTIDE SEQUENCE [LARGE SCALE GENOMIC DNA]</scope>
    <source>
        <strain evidence="7 8">DSM 28816</strain>
    </source>
</reference>
<dbReference type="Pfam" id="PF00589">
    <property type="entry name" value="Phage_integrase"/>
    <property type="match status" value="1"/>
</dbReference>
<evidence type="ECO:0000256" key="3">
    <source>
        <dbReference type="ARBA" id="ARBA00022908"/>
    </source>
</evidence>